<dbReference type="EMBL" id="SOZE01000049">
    <property type="protein sequence ID" value="TFF33295.1"/>
    <property type="molecule type" value="Genomic_DNA"/>
</dbReference>
<sequence>MSKISLKQAFKRSTLLAALLVLGLSSCKKKMPFTRDGWHDGDGINFPNRYMMVEDLMATHKLKGMTYKQVVRLLHSPQRNSHTDKSFYYDITLEMKGIDTAYFKGLLFKLNADSVVTDVQVFEKTAKKKEK</sequence>
<dbReference type="PROSITE" id="PS51257">
    <property type="entry name" value="PROKAR_LIPOPROTEIN"/>
    <property type="match status" value="1"/>
</dbReference>
<keyword evidence="2" id="KW-1185">Reference proteome</keyword>
<name>A0A4Y8S3R0_9SPHI</name>
<dbReference type="AlphaFoldDB" id="A0A4Y8S3R0"/>
<evidence type="ECO:0000313" key="1">
    <source>
        <dbReference type="EMBL" id="TFF33295.1"/>
    </source>
</evidence>
<dbReference type="RefSeq" id="WP_133236632.1">
    <property type="nucleotide sequence ID" value="NZ_SOZE01000049.1"/>
</dbReference>
<dbReference type="OrthoDB" id="1493479at2"/>
<dbReference type="Proteomes" id="UP000297540">
    <property type="component" value="Unassembled WGS sequence"/>
</dbReference>
<comment type="caution">
    <text evidence="1">The sequence shown here is derived from an EMBL/GenBank/DDBJ whole genome shotgun (WGS) entry which is preliminary data.</text>
</comment>
<protein>
    <submittedName>
        <fullName evidence="1">Uncharacterized protein</fullName>
    </submittedName>
</protein>
<proteinExistence type="predicted"/>
<accession>A0A4Y8S3R0</accession>
<organism evidence="1 2">
    <name type="scientific">Mucilaginibacter psychrotolerans</name>
    <dbReference type="NCBI Taxonomy" id="1524096"/>
    <lineage>
        <taxon>Bacteria</taxon>
        <taxon>Pseudomonadati</taxon>
        <taxon>Bacteroidota</taxon>
        <taxon>Sphingobacteriia</taxon>
        <taxon>Sphingobacteriales</taxon>
        <taxon>Sphingobacteriaceae</taxon>
        <taxon>Mucilaginibacter</taxon>
    </lineage>
</organism>
<reference evidence="1 2" key="1">
    <citation type="journal article" date="2017" name="Int. J. Syst. Evol. Microbiol.">
        <title>Mucilaginibacterpsychrotolerans sp. nov., isolated from peatlands.</title>
        <authorList>
            <person name="Deng Y."/>
            <person name="Shen L."/>
            <person name="Xu B."/>
            <person name="Liu Y."/>
            <person name="Gu Z."/>
            <person name="Liu H."/>
            <person name="Zhou Y."/>
        </authorList>
    </citation>
    <scope>NUCLEOTIDE SEQUENCE [LARGE SCALE GENOMIC DNA]</scope>
    <source>
        <strain evidence="1 2">NH7-4</strain>
    </source>
</reference>
<evidence type="ECO:0000313" key="2">
    <source>
        <dbReference type="Proteomes" id="UP000297540"/>
    </source>
</evidence>
<gene>
    <name evidence="1" type="ORF">E2R66_26510</name>
</gene>